<dbReference type="PANTHER" id="PTHR11609">
    <property type="entry name" value="PURINE BIOSYNTHESIS PROTEIN 6/7, PUR6/7"/>
    <property type="match status" value="1"/>
</dbReference>
<sequence>MQYFSTNFKLGILGGGQLGKMLLSECAKFDIYTIVLDPSKDAPCSNLASEFFVGDLMDYDTVLNFGKKADLITIEIENVNADALEKLESLGKKVHPSSKNIKTIQHKGLQKLFYKENNLPTSDFKIHASLKSIEQDVLANKLTYPFIWKSTQFGYDGKGVKIVENNDQLKKLPNLECIVEEKIKIQKELSIIVARNKSNEESNFPIVEMEFNQQSNLVEQVICPANITQSIQETASKIAINLSRSLNNIGLLAIEMFLTQDNKVLINEIAPRPHNSGHHTIECCHTSQFEQHLRSILNLPLGDTSIKIPGIMLNLVGENKVEGNVVYENIEEVMKLQGVTLHIYGKRKSRLNRKMGHITIANKNINDAIEISKEIKKIIKVTAK</sequence>
<dbReference type="Pfam" id="PF02222">
    <property type="entry name" value="ATP-grasp"/>
    <property type="match status" value="1"/>
</dbReference>
<name>A0A382CI95_9ZZZZ</name>
<evidence type="ECO:0000256" key="5">
    <source>
        <dbReference type="ARBA" id="ARBA00023239"/>
    </source>
</evidence>
<reference evidence="8" key="1">
    <citation type="submission" date="2018-05" db="EMBL/GenBank/DDBJ databases">
        <authorList>
            <person name="Lanie J.A."/>
            <person name="Ng W.-L."/>
            <person name="Kazmierczak K.M."/>
            <person name="Andrzejewski T.M."/>
            <person name="Davidsen T.M."/>
            <person name="Wayne K.J."/>
            <person name="Tettelin H."/>
            <person name="Glass J.I."/>
            <person name="Rusch D."/>
            <person name="Podicherti R."/>
            <person name="Tsui H.-C.T."/>
            <person name="Winkler M.E."/>
        </authorList>
    </citation>
    <scope>NUCLEOTIDE SEQUENCE</scope>
</reference>
<protein>
    <recommendedName>
        <fullName evidence="7">ATP-grasp domain-containing protein</fullName>
    </recommendedName>
</protein>
<dbReference type="InterPro" id="IPR040686">
    <property type="entry name" value="PurK_C"/>
</dbReference>
<comment type="pathway">
    <text evidence="6">Purine metabolism.</text>
</comment>
<dbReference type="InterPro" id="IPR005875">
    <property type="entry name" value="PurK"/>
</dbReference>
<dbReference type="Pfam" id="PF22660">
    <property type="entry name" value="RS_preATP-grasp-like"/>
    <property type="match status" value="1"/>
</dbReference>
<dbReference type="GO" id="GO:0005829">
    <property type="term" value="C:cytosol"/>
    <property type="evidence" value="ECO:0007669"/>
    <property type="project" value="TreeGrafter"/>
</dbReference>
<accession>A0A382CI95</accession>
<proteinExistence type="inferred from homology"/>
<dbReference type="PROSITE" id="PS50975">
    <property type="entry name" value="ATP_GRASP"/>
    <property type="match status" value="1"/>
</dbReference>
<dbReference type="GO" id="GO:0046872">
    <property type="term" value="F:metal ion binding"/>
    <property type="evidence" value="ECO:0007669"/>
    <property type="project" value="InterPro"/>
</dbReference>
<evidence type="ECO:0000256" key="4">
    <source>
        <dbReference type="ARBA" id="ARBA00022840"/>
    </source>
</evidence>
<evidence type="ECO:0000259" key="7">
    <source>
        <dbReference type="PROSITE" id="PS50975"/>
    </source>
</evidence>
<dbReference type="InterPro" id="IPR011054">
    <property type="entry name" value="Rudment_hybrid_motif"/>
</dbReference>
<evidence type="ECO:0000256" key="2">
    <source>
        <dbReference type="ARBA" id="ARBA00022755"/>
    </source>
</evidence>
<dbReference type="FunFam" id="3.30.470.20:FF:000037">
    <property type="entry name" value="Phosphoribosylaminoimidazole carboxylase, chloroplastic"/>
    <property type="match status" value="1"/>
</dbReference>
<evidence type="ECO:0000256" key="3">
    <source>
        <dbReference type="ARBA" id="ARBA00022793"/>
    </source>
</evidence>
<dbReference type="PANTHER" id="PTHR11609:SF5">
    <property type="entry name" value="PHOSPHORIBOSYLAMINOIMIDAZOLE CARBOXYLASE"/>
    <property type="match status" value="1"/>
</dbReference>
<dbReference type="GO" id="GO:0005524">
    <property type="term" value="F:ATP binding"/>
    <property type="evidence" value="ECO:0007669"/>
    <property type="project" value="UniProtKB-KW"/>
</dbReference>
<dbReference type="SUPFAM" id="SSF51246">
    <property type="entry name" value="Rudiment single hybrid motif"/>
    <property type="match status" value="1"/>
</dbReference>
<dbReference type="EMBL" id="UINC01034548">
    <property type="protein sequence ID" value="SVB25564.1"/>
    <property type="molecule type" value="Genomic_DNA"/>
</dbReference>
<dbReference type="Gene3D" id="3.30.1490.20">
    <property type="entry name" value="ATP-grasp fold, A domain"/>
    <property type="match status" value="1"/>
</dbReference>
<gene>
    <name evidence="8" type="ORF">METZ01_LOCUS178418</name>
</gene>
<dbReference type="NCBIfam" id="NF004679">
    <property type="entry name" value="PRK06019.1-5"/>
    <property type="match status" value="1"/>
</dbReference>
<dbReference type="SUPFAM" id="SSF56059">
    <property type="entry name" value="Glutathione synthetase ATP-binding domain-like"/>
    <property type="match status" value="1"/>
</dbReference>
<dbReference type="Gene3D" id="3.30.470.20">
    <property type="entry name" value="ATP-grasp fold, B domain"/>
    <property type="match status" value="1"/>
</dbReference>
<evidence type="ECO:0000256" key="6">
    <source>
        <dbReference type="ARBA" id="ARBA00025704"/>
    </source>
</evidence>
<keyword evidence="2" id="KW-0658">Purine biosynthesis</keyword>
<dbReference type="Gene3D" id="3.40.50.20">
    <property type="match status" value="1"/>
</dbReference>
<dbReference type="InterPro" id="IPR013815">
    <property type="entry name" value="ATP_grasp_subdomain_1"/>
</dbReference>
<dbReference type="InterPro" id="IPR016185">
    <property type="entry name" value="PreATP-grasp_dom_sf"/>
</dbReference>
<dbReference type="AlphaFoldDB" id="A0A382CI95"/>
<dbReference type="HAMAP" id="MF_01928">
    <property type="entry name" value="PurK"/>
    <property type="match status" value="1"/>
</dbReference>
<dbReference type="Pfam" id="PF17769">
    <property type="entry name" value="PurK_C"/>
    <property type="match status" value="1"/>
</dbReference>
<keyword evidence="3" id="KW-0210">Decarboxylase</keyword>
<keyword evidence="4" id="KW-0067">ATP-binding</keyword>
<dbReference type="InterPro" id="IPR003135">
    <property type="entry name" value="ATP-grasp_carboxylate-amine"/>
</dbReference>
<dbReference type="GO" id="GO:0004638">
    <property type="term" value="F:phosphoribosylaminoimidazole carboxylase activity"/>
    <property type="evidence" value="ECO:0007669"/>
    <property type="project" value="InterPro"/>
</dbReference>
<organism evidence="8">
    <name type="scientific">marine metagenome</name>
    <dbReference type="NCBI Taxonomy" id="408172"/>
    <lineage>
        <taxon>unclassified sequences</taxon>
        <taxon>metagenomes</taxon>
        <taxon>ecological metagenomes</taxon>
    </lineage>
</organism>
<dbReference type="SUPFAM" id="SSF52440">
    <property type="entry name" value="PreATP-grasp domain"/>
    <property type="match status" value="1"/>
</dbReference>
<dbReference type="NCBIfam" id="TIGR01161">
    <property type="entry name" value="purK"/>
    <property type="match status" value="1"/>
</dbReference>
<keyword evidence="5" id="KW-0456">Lyase</keyword>
<dbReference type="InterPro" id="IPR054350">
    <property type="entry name" value="PurT/PurK_preATP-grasp"/>
</dbReference>
<feature type="domain" description="ATP-grasp" evidence="7">
    <location>
        <begin position="111"/>
        <end position="297"/>
    </location>
</feature>
<keyword evidence="1" id="KW-0547">Nucleotide-binding</keyword>
<evidence type="ECO:0000313" key="8">
    <source>
        <dbReference type="EMBL" id="SVB25564.1"/>
    </source>
</evidence>
<evidence type="ECO:0000256" key="1">
    <source>
        <dbReference type="ARBA" id="ARBA00022741"/>
    </source>
</evidence>
<dbReference type="InterPro" id="IPR011761">
    <property type="entry name" value="ATP-grasp"/>
</dbReference>
<dbReference type="GO" id="GO:0006189">
    <property type="term" value="P:'de novo' IMP biosynthetic process"/>
    <property type="evidence" value="ECO:0007669"/>
    <property type="project" value="InterPro"/>
</dbReference>